<protein>
    <submittedName>
        <fullName evidence="1">Uncharacterized protein</fullName>
    </submittedName>
</protein>
<dbReference type="AlphaFoldDB" id="A0A3S8UT62"/>
<reference evidence="1 2" key="1">
    <citation type="submission" date="2018-12" db="EMBL/GenBank/DDBJ databases">
        <authorList>
            <person name="Li S."/>
            <person name="Yang R."/>
            <person name="Chen G."/>
            <person name="Zou L."/>
            <person name="Zhang C."/>
            <person name="Chen Y."/>
            <person name="Liu Z."/>
            <person name="Li Y."/>
            <person name="Yan Y."/>
            <person name="Huang M."/>
            <person name="Chen T."/>
        </authorList>
    </citation>
    <scope>NUCLEOTIDE SEQUENCE [LARGE SCALE GENOMIC DNA]</scope>
    <source>
        <strain evidence="1 2">1257</strain>
    </source>
</reference>
<dbReference type="KEGG" id="pory:EJA05_17855"/>
<gene>
    <name evidence="1" type="ORF">EJA05_17855</name>
</gene>
<accession>A0A3S8UT62</accession>
<proteinExistence type="predicted"/>
<dbReference type="EMBL" id="CP034338">
    <property type="protein sequence ID" value="AZL71496.1"/>
    <property type="molecule type" value="Genomic_DNA"/>
</dbReference>
<evidence type="ECO:0000313" key="2">
    <source>
        <dbReference type="Proteomes" id="UP000268230"/>
    </source>
</evidence>
<evidence type="ECO:0000313" key="1">
    <source>
        <dbReference type="EMBL" id="AZL71496.1"/>
    </source>
</evidence>
<name>A0A3S8UT62_9PSED</name>
<dbReference type="OrthoDB" id="7026628at2"/>
<dbReference type="Proteomes" id="UP000268230">
    <property type="component" value="Chromosome"/>
</dbReference>
<organism evidence="1 2">
    <name type="scientific">Pseudomonas entomophila</name>
    <dbReference type="NCBI Taxonomy" id="312306"/>
    <lineage>
        <taxon>Bacteria</taxon>
        <taxon>Pseudomonadati</taxon>
        <taxon>Pseudomonadota</taxon>
        <taxon>Gammaproteobacteria</taxon>
        <taxon>Pseudomonadales</taxon>
        <taxon>Pseudomonadaceae</taxon>
        <taxon>Pseudomonas</taxon>
    </lineage>
</organism>
<sequence>MMEKLPKILPPDHQAYTDAVEAMQQYHEALDTGAPAVEVERLRMIAESLFQAVTDYQMKAFGRGDGTVH</sequence>